<keyword evidence="4 6" id="KW-0648">Protein biosynthesis</keyword>
<dbReference type="InterPro" id="IPR009000">
    <property type="entry name" value="Transl_B-barrel_sf"/>
</dbReference>
<dbReference type="PROSITE" id="PS51722">
    <property type="entry name" value="G_TR_2"/>
    <property type="match status" value="1"/>
</dbReference>
<dbReference type="InterPro" id="IPR000795">
    <property type="entry name" value="T_Tr_GTP-bd_dom"/>
</dbReference>
<evidence type="ECO:0000256" key="3">
    <source>
        <dbReference type="ARBA" id="ARBA00022801"/>
    </source>
</evidence>
<evidence type="ECO:0000259" key="7">
    <source>
        <dbReference type="PROSITE" id="PS51722"/>
    </source>
</evidence>
<dbReference type="Gene3D" id="2.40.30.10">
    <property type="entry name" value="Translation factors"/>
    <property type="match status" value="1"/>
</dbReference>
<dbReference type="SUPFAM" id="SSF52540">
    <property type="entry name" value="P-loop containing nucleoside triphosphate hydrolases"/>
    <property type="match status" value="1"/>
</dbReference>
<evidence type="ECO:0000256" key="6">
    <source>
        <dbReference type="HAMAP-Rule" id="MF_00071"/>
    </source>
</evidence>
<dbReference type="Gene3D" id="3.30.70.2570">
    <property type="entry name" value="Elongation factor 4, C-terminal domain"/>
    <property type="match status" value="1"/>
</dbReference>
<dbReference type="GO" id="GO:0003746">
    <property type="term" value="F:translation elongation factor activity"/>
    <property type="evidence" value="ECO:0007669"/>
    <property type="project" value="UniProtKB-UniRule"/>
</dbReference>
<accession>A0A1F7I7U4</accession>
<reference evidence="8 9" key="1">
    <citation type="journal article" date="2016" name="Nat. Commun.">
        <title>Thousands of microbial genomes shed light on interconnected biogeochemical processes in an aquifer system.</title>
        <authorList>
            <person name="Anantharaman K."/>
            <person name="Brown C.T."/>
            <person name="Hug L.A."/>
            <person name="Sharon I."/>
            <person name="Castelle C.J."/>
            <person name="Probst A.J."/>
            <person name="Thomas B.C."/>
            <person name="Singh A."/>
            <person name="Wilkins M.J."/>
            <person name="Karaoz U."/>
            <person name="Brodie E.L."/>
            <person name="Williams K.H."/>
            <person name="Hubbard S.S."/>
            <person name="Banfield J.F."/>
        </authorList>
    </citation>
    <scope>NUCLEOTIDE SEQUENCE [LARGE SCALE GENOMIC DNA]</scope>
</reference>
<dbReference type="STRING" id="1802055.A3A74_04865"/>
<dbReference type="SMART" id="SM00838">
    <property type="entry name" value="EFG_C"/>
    <property type="match status" value="1"/>
</dbReference>
<comment type="function">
    <text evidence="6">Required for accurate and efficient protein synthesis under certain stress conditions. May act as a fidelity factor of the translation reaction, by catalyzing a one-codon backward translocation of tRNAs on improperly translocated ribosomes. Back-translocation proceeds from a post-translocation (POST) complex to a pre-translocation (PRE) complex, thus giving elongation factor G a second chance to translocate the tRNAs correctly. Binds to ribosomes in a GTP-dependent manner.</text>
</comment>
<dbReference type="Pfam" id="PF06421">
    <property type="entry name" value="LepA_C"/>
    <property type="match status" value="1"/>
</dbReference>
<protein>
    <recommendedName>
        <fullName evidence="6">Elongation factor 4</fullName>
        <shortName evidence="6">EF-4</shortName>
        <ecNumber evidence="6">3.6.5.n1</ecNumber>
    </recommendedName>
    <alternativeName>
        <fullName evidence="6">Ribosomal back-translocase LepA</fullName>
    </alternativeName>
</protein>
<dbReference type="Pfam" id="PF03144">
    <property type="entry name" value="GTP_EFTU_D2"/>
    <property type="match status" value="1"/>
</dbReference>
<evidence type="ECO:0000313" key="8">
    <source>
        <dbReference type="EMBL" id="OGK39428.1"/>
    </source>
</evidence>
<dbReference type="FunFam" id="2.40.30.10:FF:000015">
    <property type="entry name" value="Translation factor GUF1, mitochondrial"/>
    <property type="match status" value="1"/>
</dbReference>
<evidence type="ECO:0000256" key="4">
    <source>
        <dbReference type="ARBA" id="ARBA00022917"/>
    </source>
</evidence>
<dbReference type="GO" id="GO:0043022">
    <property type="term" value="F:ribosome binding"/>
    <property type="evidence" value="ECO:0007669"/>
    <property type="project" value="UniProtKB-UniRule"/>
</dbReference>
<dbReference type="InterPro" id="IPR005225">
    <property type="entry name" value="Small_GTP-bd"/>
</dbReference>
<feature type="binding site" evidence="6">
    <location>
        <begin position="159"/>
        <end position="162"/>
    </location>
    <ligand>
        <name>GTP</name>
        <dbReference type="ChEBI" id="CHEBI:37565"/>
    </ligand>
</feature>
<dbReference type="Gene3D" id="3.30.70.870">
    <property type="entry name" value="Elongation Factor G (Translational Gtpase), domain 3"/>
    <property type="match status" value="1"/>
</dbReference>
<organism evidence="8 9">
    <name type="scientific">Candidatus Roizmanbacteria bacterium RIFCSPLOWO2_01_FULL_35_13</name>
    <dbReference type="NCBI Taxonomy" id="1802055"/>
    <lineage>
        <taxon>Bacteria</taxon>
        <taxon>Candidatus Roizmaniibacteriota</taxon>
    </lineage>
</organism>
<dbReference type="GO" id="GO:0045727">
    <property type="term" value="P:positive regulation of translation"/>
    <property type="evidence" value="ECO:0007669"/>
    <property type="project" value="UniProtKB-UniRule"/>
</dbReference>
<keyword evidence="2 6" id="KW-0547">Nucleotide-binding</keyword>
<comment type="catalytic activity">
    <reaction evidence="6">
        <text>GTP + H2O = GDP + phosphate + H(+)</text>
        <dbReference type="Rhea" id="RHEA:19669"/>
        <dbReference type="ChEBI" id="CHEBI:15377"/>
        <dbReference type="ChEBI" id="CHEBI:15378"/>
        <dbReference type="ChEBI" id="CHEBI:37565"/>
        <dbReference type="ChEBI" id="CHEBI:43474"/>
        <dbReference type="ChEBI" id="CHEBI:58189"/>
        <dbReference type="EC" id="3.6.5.n1"/>
    </reaction>
</comment>
<dbReference type="Gene3D" id="3.30.70.240">
    <property type="match status" value="1"/>
</dbReference>
<dbReference type="InterPro" id="IPR006297">
    <property type="entry name" value="EF-4"/>
</dbReference>
<comment type="subcellular location">
    <subcellularLocation>
        <location evidence="6">Cell membrane</location>
        <topology evidence="6">Peripheral membrane protein</topology>
        <orientation evidence="6">Cytoplasmic side</orientation>
    </subcellularLocation>
</comment>
<dbReference type="EC" id="3.6.5.n1" evidence="6"/>
<dbReference type="GO" id="GO:0005886">
    <property type="term" value="C:plasma membrane"/>
    <property type="evidence" value="ECO:0007669"/>
    <property type="project" value="UniProtKB-SubCell"/>
</dbReference>
<comment type="similarity">
    <text evidence="1 6">Belongs to the TRAFAC class translation factor GTPase superfamily. Classic translation factor GTPase family. LepA subfamily.</text>
</comment>
<feature type="binding site" evidence="6">
    <location>
        <begin position="14"/>
        <end position="19"/>
    </location>
    <ligand>
        <name>GTP</name>
        <dbReference type="ChEBI" id="CHEBI:37565"/>
    </ligand>
</feature>
<dbReference type="CDD" id="cd03699">
    <property type="entry name" value="EF4_II"/>
    <property type="match status" value="1"/>
</dbReference>
<keyword evidence="6" id="KW-0472">Membrane</keyword>
<evidence type="ECO:0000256" key="5">
    <source>
        <dbReference type="ARBA" id="ARBA00023134"/>
    </source>
</evidence>
<dbReference type="InterPro" id="IPR000640">
    <property type="entry name" value="EFG_V-like"/>
</dbReference>
<dbReference type="CDD" id="cd03709">
    <property type="entry name" value="lepA_C"/>
    <property type="match status" value="1"/>
</dbReference>
<dbReference type="AlphaFoldDB" id="A0A1F7I7U4"/>
<dbReference type="NCBIfam" id="TIGR00231">
    <property type="entry name" value="small_GTP"/>
    <property type="match status" value="1"/>
</dbReference>
<dbReference type="SUPFAM" id="SSF50447">
    <property type="entry name" value="Translation proteins"/>
    <property type="match status" value="1"/>
</dbReference>
<dbReference type="PANTHER" id="PTHR43512:SF4">
    <property type="entry name" value="TRANSLATION FACTOR GUF1 HOMOLOG, CHLOROPLASTIC"/>
    <property type="match status" value="1"/>
</dbReference>
<proteinExistence type="inferred from homology"/>
<dbReference type="Pfam" id="PF00679">
    <property type="entry name" value="EFG_C"/>
    <property type="match status" value="1"/>
</dbReference>
<dbReference type="GO" id="GO:0003924">
    <property type="term" value="F:GTPase activity"/>
    <property type="evidence" value="ECO:0007669"/>
    <property type="project" value="UniProtKB-UniRule"/>
</dbReference>
<dbReference type="PANTHER" id="PTHR43512">
    <property type="entry name" value="TRANSLATION FACTOR GUF1-RELATED"/>
    <property type="match status" value="1"/>
</dbReference>
<dbReference type="Gene3D" id="3.40.50.300">
    <property type="entry name" value="P-loop containing nucleotide triphosphate hydrolases"/>
    <property type="match status" value="1"/>
</dbReference>
<dbReference type="InterPro" id="IPR013842">
    <property type="entry name" value="LepA_CTD"/>
</dbReference>
<evidence type="ECO:0000256" key="1">
    <source>
        <dbReference type="ARBA" id="ARBA00005454"/>
    </source>
</evidence>
<dbReference type="InterPro" id="IPR035647">
    <property type="entry name" value="EFG_III/V"/>
</dbReference>
<dbReference type="InterPro" id="IPR035654">
    <property type="entry name" value="LepA_IV"/>
</dbReference>
<evidence type="ECO:0000313" key="9">
    <source>
        <dbReference type="Proteomes" id="UP000179270"/>
    </source>
</evidence>
<dbReference type="HAMAP" id="MF_00071">
    <property type="entry name" value="LepA"/>
    <property type="match status" value="1"/>
</dbReference>
<keyword evidence="3 6" id="KW-0378">Hydrolase</keyword>
<dbReference type="GO" id="GO:0005525">
    <property type="term" value="F:GTP binding"/>
    <property type="evidence" value="ECO:0007669"/>
    <property type="project" value="UniProtKB-UniRule"/>
</dbReference>
<gene>
    <name evidence="6" type="primary">lepA</name>
    <name evidence="8" type="ORF">A3A74_04865</name>
</gene>
<dbReference type="Proteomes" id="UP000179270">
    <property type="component" value="Unassembled WGS sequence"/>
</dbReference>
<dbReference type="PRINTS" id="PR00315">
    <property type="entry name" value="ELONGATNFCT"/>
</dbReference>
<dbReference type="InterPro" id="IPR004161">
    <property type="entry name" value="EFTu-like_2"/>
</dbReference>
<dbReference type="FunFam" id="3.30.70.870:FF:000004">
    <property type="entry name" value="Translation factor GUF1, mitochondrial"/>
    <property type="match status" value="1"/>
</dbReference>
<keyword evidence="5 6" id="KW-0342">GTP-binding</keyword>
<feature type="domain" description="Tr-type G" evidence="7">
    <location>
        <begin position="2"/>
        <end position="212"/>
    </location>
</feature>
<sequence>MNNIRNFAIIAHIDHGKSTLADRFLEITGVVGVGKHEEQLLDRNPISRERGITIKLAPVRMEYKFPISNFQFPNKSQLSNLQNSLEIRNSDLEIKDSKFILNLIDTPGHVDFSYEVDRTLACVDGVILLVDATQGVQAQTISNAYKAIEKNLVIIPVINKIDLPNANVPTAKKQLMDFLGVKEDEIFEISAKTGMNVDKLLQTVIEKIPAPNVDSGVVPAESAGAPQNDAQRVILGSGQSPRIQNLLQALIFDSYYDLHRGVIAFVRIFSGMTKKGSKVKLTSNQQKFEVLEVGNFLPELKQTENLFSGEIGYIATNLKDIHQVRVGDTIVDEKGTLLPLLGYKKVKPMVFASIFPTDTADYLNLKNALEKLYLSDSSLEFSTIHSQALGTGFRVGFLGLLHADVVRERLEREFNLDLVLTPPQVDYQLDHGRDIDGKVKYKEPWVKVTAITPQDYLGQVMGLFQNYRAKFVTMDNKSQISLAYEMPLSEMISDFYDNLKSVSSGYASVDWEFFEHRDVEADKLTLLLNSEPVEEFSEIIVKERAFEKAQFLVKRLRELIPRQQYEVKIQAQYKGKIIASERISPFRKNVLIKGGKVMGGGDVGRKRKLLEKQKEGKKKMKMVGRVEIPKEAFLKLFKKS</sequence>
<keyword evidence="6" id="KW-1003">Cell membrane</keyword>
<evidence type="ECO:0000256" key="2">
    <source>
        <dbReference type="ARBA" id="ARBA00022741"/>
    </source>
</evidence>
<comment type="caution">
    <text evidence="8">The sequence shown here is derived from an EMBL/GenBank/DDBJ whole genome shotgun (WGS) entry which is preliminary data.</text>
</comment>
<dbReference type="InterPro" id="IPR027417">
    <property type="entry name" value="P-loop_NTPase"/>
</dbReference>
<dbReference type="SUPFAM" id="SSF54980">
    <property type="entry name" value="EF-G C-terminal domain-like"/>
    <property type="match status" value="2"/>
</dbReference>
<dbReference type="InterPro" id="IPR038363">
    <property type="entry name" value="LepA_C_sf"/>
</dbReference>
<dbReference type="EMBL" id="MGAF01000050">
    <property type="protein sequence ID" value="OGK39428.1"/>
    <property type="molecule type" value="Genomic_DNA"/>
</dbReference>
<name>A0A1F7I7U4_9BACT</name>
<dbReference type="Pfam" id="PF00009">
    <property type="entry name" value="GTP_EFTU"/>
    <property type="match status" value="1"/>
</dbReference>